<dbReference type="KEGG" id="ehx:EMIHUDRAFT_433624"/>
<feature type="coiled-coil region" evidence="1">
    <location>
        <begin position="88"/>
        <end position="129"/>
    </location>
</feature>
<dbReference type="Proteomes" id="UP000013827">
    <property type="component" value="Unassembled WGS sequence"/>
</dbReference>
<evidence type="ECO:0000256" key="1">
    <source>
        <dbReference type="SAM" id="Coils"/>
    </source>
</evidence>
<accession>A0A0D3KQZ3</accession>
<organism evidence="3 4">
    <name type="scientific">Emiliania huxleyi (strain CCMP1516)</name>
    <dbReference type="NCBI Taxonomy" id="280463"/>
    <lineage>
        <taxon>Eukaryota</taxon>
        <taxon>Haptista</taxon>
        <taxon>Haptophyta</taxon>
        <taxon>Prymnesiophyceae</taxon>
        <taxon>Isochrysidales</taxon>
        <taxon>Noelaerhabdaceae</taxon>
        <taxon>Emiliania</taxon>
    </lineage>
</organism>
<reference evidence="3" key="2">
    <citation type="submission" date="2024-10" db="UniProtKB">
        <authorList>
            <consortium name="EnsemblProtists"/>
        </authorList>
    </citation>
    <scope>IDENTIFICATION</scope>
</reference>
<keyword evidence="1" id="KW-0175">Coiled coil</keyword>
<proteinExistence type="predicted"/>
<dbReference type="RefSeq" id="XP_005790607.1">
    <property type="nucleotide sequence ID" value="XM_005790550.1"/>
</dbReference>
<evidence type="ECO:0000256" key="2">
    <source>
        <dbReference type="SAM" id="MobiDB-lite"/>
    </source>
</evidence>
<feature type="compositionally biased region" description="Polar residues" evidence="2">
    <location>
        <begin position="27"/>
        <end position="37"/>
    </location>
</feature>
<sequence length="207" mass="23471">MLDQNIPGLDLPRTPVPPRYRTISAEEATQTPPQPSIAATQTLPLVVESAMAARARADAGERAREQAISEWDQRAAEAREHELSLRERALAERVLAREESLLRRAEQAELELKAERERAARREAELEAALHSPETAAAEQRRKEEDALREWNRRAARCNPHFPFSPGLAGKVGAVHWPARPELRKRYAPMARLDTPPWQPASRVWQH</sequence>
<dbReference type="AlphaFoldDB" id="A0A0D3KQZ3"/>
<name>A0A0D3KQZ3_EMIH1</name>
<dbReference type="EnsemblProtists" id="EOD38178">
    <property type="protein sequence ID" value="EOD38178"/>
    <property type="gene ID" value="EMIHUDRAFT_433624"/>
</dbReference>
<protein>
    <submittedName>
        <fullName evidence="3">Uncharacterized protein</fullName>
    </submittedName>
</protein>
<reference evidence="4" key="1">
    <citation type="journal article" date="2013" name="Nature">
        <title>Pan genome of the phytoplankton Emiliania underpins its global distribution.</title>
        <authorList>
            <person name="Read B.A."/>
            <person name="Kegel J."/>
            <person name="Klute M.J."/>
            <person name="Kuo A."/>
            <person name="Lefebvre S.C."/>
            <person name="Maumus F."/>
            <person name="Mayer C."/>
            <person name="Miller J."/>
            <person name="Monier A."/>
            <person name="Salamov A."/>
            <person name="Young J."/>
            <person name="Aguilar M."/>
            <person name="Claverie J.M."/>
            <person name="Frickenhaus S."/>
            <person name="Gonzalez K."/>
            <person name="Herman E.K."/>
            <person name="Lin Y.C."/>
            <person name="Napier J."/>
            <person name="Ogata H."/>
            <person name="Sarno A.F."/>
            <person name="Shmutz J."/>
            <person name="Schroeder D."/>
            <person name="de Vargas C."/>
            <person name="Verret F."/>
            <person name="von Dassow P."/>
            <person name="Valentin K."/>
            <person name="Van de Peer Y."/>
            <person name="Wheeler G."/>
            <person name="Dacks J.B."/>
            <person name="Delwiche C.F."/>
            <person name="Dyhrman S.T."/>
            <person name="Glockner G."/>
            <person name="John U."/>
            <person name="Richards T."/>
            <person name="Worden A.Z."/>
            <person name="Zhang X."/>
            <person name="Grigoriev I.V."/>
            <person name="Allen A.E."/>
            <person name="Bidle K."/>
            <person name="Borodovsky M."/>
            <person name="Bowler C."/>
            <person name="Brownlee C."/>
            <person name="Cock J.M."/>
            <person name="Elias M."/>
            <person name="Gladyshev V.N."/>
            <person name="Groth M."/>
            <person name="Guda C."/>
            <person name="Hadaegh A."/>
            <person name="Iglesias-Rodriguez M.D."/>
            <person name="Jenkins J."/>
            <person name="Jones B.M."/>
            <person name="Lawson T."/>
            <person name="Leese F."/>
            <person name="Lindquist E."/>
            <person name="Lobanov A."/>
            <person name="Lomsadze A."/>
            <person name="Malik S.B."/>
            <person name="Marsh M.E."/>
            <person name="Mackinder L."/>
            <person name="Mock T."/>
            <person name="Mueller-Roeber B."/>
            <person name="Pagarete A."/>
            <person name="Parker M."/>
            <person name="Probert I."/>
            <person name="Quesneville H."/>
            <person name="Raines C."/>
            <person name="Rensing S.A."/>
            <person name="Riano-Pachon D.M."/>
            <person name="Richier S."/>
            <person name="Rokitta S."/>
            <person name="Shiraiwa Y."/>
            <person name="Soanes D.M."/>
            <person name="van der Giezen M."/>
            <person name="Wahlund T.M."/>
            <person name="Williams B."/>
            <person name="Wilson W."/>
            <person name="Wolfe G."/>
            <person name="Wurch L.L."/>
        </authorList>
    </citation>
    <scope>NUCLEOTIDE SEQUENCE</scope>
</reference>
<feature type="region of interest" description="Disordered" evidence="2">
    <location>
        <begin position="1"/>
        <end position="37"/>
    </location>
</feature>
<evidence type="ECO:0000313" key="3">
    <source>
        <dbReference type="EnsemblProtists" id="EOD38178"/>
    </source>
</evidence>
<evidence type="ECO:0000313" key="4">
    <source>
        <dbReference type="Proteomes" id="UP000013827"/>
    </source>
</evidence>
<dbReference type="PaxDb" id="2903-EOD38178"/>
<dbReference type="GeneID" id="17283448"/>
<dbReference type="HOGENOM" id="CLU_1328527_0_0_1"/>
<keyword evidence="4" id="KW-1185">Reference proteome</keyword>